<evidence type="ECO:0000313" key="2">
    <source>
        <dbReference type="Proteomes" id="UP000326799"/>
    </source>
</evidence>
<organism evidence="1 2">
    <name type="scientific">Aspergillus novoparasiticus</name>
    <dbReference type="NCBI Taxonomy" id="986946"/>
    <lineage>
        <taxon>Eukaryota</taxon>
        <taxon>Fungi</taxon>
        <taxon>Dikarya</taxon>
        <taxon>Ascomycota</taxon>
        <taxon>Pezizomycotina</taxon>
        <taxon>Eurotiomycetes</taxon>
        <taxon>Eurotiomycetidae</taxon>
        <taxon>Eurotiales</taxon>
        <taxon>Aspergillaceae</taxon>
        <taxon>Aspergillus</taxon>
        <taxon>Aspergillus subgen. Circumdati</taxon>
    </lineage>
</organism>
<sequence length="69" mass="7767">MIWVSSLLCFTCYCNKILGIGCGITGIVMKFTFSLSFYFASHQTADALRHVIFQSFHVPIGPMETLLFL</sequence>
<reference evidence="1 2" key="1">
    <citation type="submission" date="2019-04" db="EMBL/GenBank/DDBJ databases">
        <title>Fungal friends and foes A comparative genomics study of 23 Aspergillus species from section Flavi.</title>
        <authorList>
            <consortium name="DOE Joint Genome Institute"/>
            <person name="Kjaerbolling I."/>
            <person name="Vesth T.C."/>
            <person name="Frisvad J.C."/>
            <person name="Nybo J.L."/>
            <person name="Theobald S."/>
            <person name="Kildgaard S."/>
            <person name="Petersen T.I."/>
            <person name="Kuo A."/>
            <person name="Sato A."/>
            <person name="Lyhne E.K."/>
            <person name="Kogle M.E."/>
            <person name="Wiebenga A."/>
            <person name="Kun R.S."/>
            <person name="Lubbers R.J."/>
            <person name="Makela M.R."/>
            <person name="Barry K."/>
            <person name="Chovatia M."/>
            <person name="Clum A."/>
            <person name="Daum C."/>
            <person name="Haridas S."/>
            <person name="He G."/>
            <person name="LaButti K."/>
            <person name="Lipzen A."/>
            <person name="Mondo S."/>
            <person name="Pangilinan J."/>
            <person name="Riley R."/>
            <person name="Salamov A."/>
            <person name="Simmons B.A."/>
            <person name="Magnuson J.K."/>
            <person name="Henrissat B."/>
            <person name="Mortensen U.H."/>
            <person name="Larsen T.O."/>
            <person name="De vries R.P."/>
            <person name="Grigoriev I.V."/>
            <person name="Machida M."/>
            <person name="Baker S.E."/>
            <person name="Andersen M.R."/>
        </authorList>
    </citation>
    <scope>NUCLEOTIDE SEQUENCE [LARGE SCALE GENOMIC DNA]</scope>
    <source>
        <strain evidence="1 2">CBS 126849</strain>
    </source>
</reference>
<accession>A0A5N6E8E9</accession>
<gene>
    <name evidence="1" type="ORF">BDV33DRAFT_52263</name>
</gene>
<keyword evidence="2" id="KW-1185">Reference proteome</keyword>
<dbReference type="EMBL" id="ML733586">
    <property type="protein sequence ID" value="KAB8213629.1"/>
    <property type="molecule type" value="Genomic_DNA"/>
</dbReference>
<protein>
    <submittedName>
        <fullName evidence="1">Uncharacterized protein</fullName>
    </submittedName>
</protein>
<name>A0A5N6E8E9_9EURO</name>
<dbReference type="Proteomes" id="UP000326799">
    <property type="component" value="Unassembled WGS sequence"/>
</dbReference>
<evidence type="ECO:0000313" key="1">
    <source>
        <dbReference type="EMBL" id="KAB8213629.1"/>
    </source>
</evidence>
<dbReference type="AlphaFoldDB" id="A0A5N6E8E9"/>
<proteinExistence type="predicted"/>